<protein>
    <submittedName>
        <fullName evidence="3">LADA_0G00870g1_1</fullName>
    </submittedName>
</protein>
<dbReference type="STRING" id="1266660.A0A1G4JQI8"/>
<feature type="transmembrane region" description="Helical" evidence="1">
    <location>
        <begin position="12"/>
        <end position="32"/>
    </location>
</feature>
<evidence type="ECO:0000256" key="1">
    <source>
        <dbReference type="SAM" id="Phobius"/>
    </source>
</evidence>
<reference evidence="4" key="1">
    <citation type="submission" date="2016-03" db="EMBL/GenBank/DDBJ databases">
        <authorList>
            <person name="Devillers H."/>
        </authorList>
    </citation>
    <scope>NUCLEOTIDE SEQUENCE [LARGE SCALE GENOMIC DNA]</scope>
</reference>
<evidence type="ECO:0000259" key="2">
    <source>
        <dbReference type="Pfam" id="PF00085"/>
    </source>
</evidence>
<dbReference type="Pfam" id="PF00085">
    <property type="entry name" value="Thioredoxin"/>
    <property type="match status" value="1"/>
</dbReference>
<organism evidence="3 4">
    <name type="scientific">Lachancea dasiensis</name>
    <dbReference type="NCBI Taxonomy" id="1072105"/>
    <lineage>
        <taxon>Eukaryota</taxon>
        <taxon>Fungi</taxon>
        <taxon>Dikarya</taxon>
        <taxon>Ascomycota</taxon>
        <taxon>Saccharomycotina</taxon>
        <taxon>Saccharomycetes</taxon>
        <taxon>Saccharomycetales</taxon>
        <taxon>Saccharomycetaceae</taxon>
        <taxon>Lachancea</taxon>
    </lineage>
</organism>
<dbReference type="OrthoDB" id="10264505at2759"/>
<proteinExistence type="predicted"/>
<accession>A0A1G4JQI8</accession>
<dbReference type="Gene3D" id="3.40.30.10">
    <property type="entry name" value="Glutaredoxin"/>
    <property type="match status" value="1"/>
</dbReference>
<dbReference type="InterPro" id="IPR036249">
    <property type="entry name" value="Thioredoxin-like_sf"/>
</dbReference>
<dbReference type="AlphaFoldDB" id="A0A1G4JQI8"/>
<evidence type="ECO:0000313" key="4">
    <source>
        <dbReference type="Proteomes" id="UP000190274"/>
    </source>
</evidence>
<sequence length="369" mass="42398">MACQWREKREVLEPMIFWIVKLFVLLLLYFPVGVRSYAEADATSAVLEELGKSDLPVLVMMHMHGCQYCQDLEPNFEYLERVFPERIALLKVDGKRATTFAREMDVRSFPEVLLFDKSPRSPGSEGQQTNLAIKDLYSRYLGRFHGARELGALASFVSQATGIKAYWPDSQVQDLTHPSAHDFDLLWSSENGTICMLVFVTPWMDPEYSKMFDGESSTSLLDRIGESETARSLGLQIFRIDASSASTAEWTRVFRIQRSPTVVWMLPGGDYIRLEWPKRPSELRGRMQEILQTFLTRCIEGSRFSSYCSEYLKSVPGTRFSQSSLNSQLYENETEFDSSFTAFDIEHEELDGVEYGAEDEWLFDSLREI</sequence>
<feature type="domain" description="Thioredoxin" evidence="2">
    <location>
        <begin position="48"/>
        <end position="134"/>
    </location>
</feature>
<dbReference type="EMBL" id="LT598457">
    <property type="protein sequence ID" value="SCU93015.1"/>
    <property type="molecule type" value="Genomic_DNA"/>
</dbReference>
<keyword evidence="1" id="KW-0472">Membrane</keyword>
<keyword evidence="1" id="KW-1133">Transmembrane helix</keyword>
<dbReference type="Proteomes" id="UP000190274">
    <property type="component" value="Chromosome G"/>
</dbReference>
<keyword evidence="1" id="KW-0812">Transmembrane</keyword>
<name>A0A1G4JQI8_9SACH</name>
<dbReference type="SUPFAM" id="SSF52833">
    <property type="entry name" value="Thioredoxin-like"/>
    <property type="match status" value="1"/>
</dbReference>
<evidence type="ECO:0000313" key="3">
    <source>
        <dbReference type="EMBL" id="SCU93015.1"/>
    </source>
</evidence>
<gene>
    <name evidence="3" type="ORF">LADA_0G00870G</name>
</gene>
<keyword evidence="4" id="KW-1185">Reference proteome</keyword>
<dbReference type="InterPro" id="IPR013766">
    <property type="entry name" value="Thioredoxin_domain"/>
</dbReference>